<accession>A0A7Y0AFA1</accession>
<evidence type="ECO:0008006" key="3">
    <source>
        <dbReference type="Google" id="ProtNLM"/>
    </source>
</evidence>
<name>A0A7Y0AFA1_9BACT</name>
<dbReference type="Proteomes" id="UP000559626">
    <property type="component" value="Unassembled WGS sequence"/>
</dbReference>
<keyword evidence="2" id="KW-1185">Reference proteome</keyword>
<sequence>MTPRILFATGFLLLLLAACTKVSGPLQLYFIGSSRFTSGNRTGLGAGDTLATRVFVAADSLGGIGLKEVRVTVTYRPSRQPFAYPVPLTAFVFNNLPTDEQIVYLDTVFAAPYRKNFLLTSVFGVRTTAGAERWEYTATDAAGNTSTRAFTATARRTSADSAQLYNDYFLRLNVPARGVGTRRFIQLKSGLALPAYTVLGTSANPTPDQQGLTDLVQSIDGLRLFSPDTLGSVVRLPSDRWPTGKRRATRFRLTTLDKTGFDGTQDTTAIRQQYGQAASRVRQSLTGLTVNQVYAFRTKPFGAAPPSFGLLRVVGVPGGSSAGLQLEVRVAKQAQSVAFLE</sequence>
<gene>
    <name evidence="1" type="ORF">HHL22_12400</name>
</gene>
<comment type="caution">
    <text evidence="1">The sequence shown here is derived from an EMBL/GenBank/DDBJ whole genome shotgun (WGS) entry which is preliminary data.</text>
</comment>
<protein>
    <recommendedName>
        <fullName evidence="3">DUF4249 family protein</fullName>
    </recommendedName>
</protein>
<dbReference type="PROSITE" id="PS51257">
    <property type="entry name" value="PROKAR_LIPOPROTEIN"/>
    <property type="match status" value="1"/>
</dbReference>
<dbReference type="RefSeq" id="WP_169531665.1">
    <property type="nucleotide sequence ID" value="NZ_JABBGH010000002.1"/>
</dbReference>
<organism evidence="1 2">
    <name type="scientific">Hymenobacter polaris</name>
    <dbReference type="NCBI Taxonomy" id="2682546"/>
    <lineage>
        <taxon>Bacteria</taxon>
        <taxon>Pseudomonadati</taxon>
        <taxon>Bacteroidota</taxon>
        <taxon>Cytophagia</taxon>
        <taxon>Cytophagales</taxon>
        <taxon>Hymenobacteraceae</taxon>
        <taxon>Hymenobacter</taxon>
    </lineage>
</organism>
<dbReference type="EMBL" id="JABBGH010000002">
    <property type="protein sequence ID" value="NML66005.1"/>
    <property type="molecule type" value="Genomic_DNA"/>
</dbReference>
<dbReference type="AlphaFoldDB" id="A0A7Y0AFA1"/>
<evidence type="ECO:0000313" key="1">
    <source>
        <dbReference type="EMBL" id="NML66005.1"/>
    </source>
</evidence>
<reference evidence="1 2" key="1">
    <citation type="submission" date="2020-04" db="EMBL/GenBank/DDBJ databases">
        <title>Hymenobacter polaris sp. nov., isolated from Arctic soil.</title>
        <authorList>
            <person name="Dahal R.H."/>
        </authorList>
    </citation>
    <scope>NUCLEOTIDE SEQUENCE [LARGE SCALE GENOMIC DNA]</scope>
    <source>
        <strain evidence="1 2">RP-2-7</strain>
    </source>
</reference>
<proteinExistence type="predicted"/>
<evidence type="ECO:0000313" key="2">
    <source>
        <dbReference type="Proteomes" id="UP000559626"/>
    </source>
</evidence>